<feature type="compositionally biased region" description="Polar residues" evidence="1">
    <location>
        <begin position="67"/>
        <end position="81"/>
    </location>
</feature>
<evidence type="ECO:0000313" key="2">
    <source>
        <dbReference type="EMBL" id="KAB2607186.1"/>
    </source>
</evidence>
<evidence type="ECO:0000256" key="1">
    <source>
        <dbReference type="SAM" id="MobiDB-lite"/>
    </source>
</evidence>
<dbReference type="AlphaFoldDB" id="A0A5N5FVM1"/>
<dbReference type="Proteomes" id="UP000327157">
    <property type="component" value="Chromosome 11"/>
</dbReference>
<reference evidence="2 3" key="3">
    <citation type="submission" date="2019-11" db="EMBL/GenBank/DDBJ databases">
        <title>A de novo genome assembly of a pear dwarfing rootstock.</title>
        <authorList>
            <person name="Wang F."/>
            <person name="Wang J."/>
            <person name="Li S."/>
            <person name="Zhang Y."/>
            <person name="Fang M."/>
            <person name="Ma L."/>
            <person name="Zhao Y."/>
            <person name="Jiang S."/>
        </authorList>
    </citation>
    <scope>NUCLEOTIDE SEQUENCE [LARGE SCALE GENOMIC DNA]</scope>
    <source>
        <strain evidence="2">S2</strain>
        <tissue evidence="2">Leaf</tissue>
    </source>
</reference>
<dbReference type="EMBL" id="SMOL01000559">
    <property type="protein sequence ID" value="KAB2607186.1"/>
    <property type="molecule type" value="Genomic_DNA"/>
</dbReference>
<proteinExistence type="predicted"/>
<reference evidence="2 3" key="1">
    <citation type="submission" date="2019-09" db="EMBL/GenBank/DDBJ databases">
        <authorList>
            <person name="Ou C."/>
        </authorList>
    </citation>
    <scope>NUCLEOTIDE SEQUENCE [LARGE SCALE GENOMIC DNA]</scope>
    <source>
        <strain evidence="2">S2</strain>
        <tissue evidence="2">Leaf</tissue>
    </source>
</reference>
<name>A0A5N5FVM1_9ROSA</name>
<reference evidence="3" key="2">
    <citation type="submission" date="2019-10" db="EMBL/GenBank/DDBJ databases">
        <title>A de novo genome assembly of a pear dwarfing rootstock.</title>
        <authorList>
            <person name="Wang F."/>
            <person name="Wang J."/>
            <person name="Li S."/>
            <person name="Zhang Y."/>
            <person name="Fang M."/>
            <person name="Ma L."/>
            <person name="Zhao Y."/>
            <person name="Jiang S."/>
        </authorList>
    </citation>
    <scope>NUCLEOTIDE SEQUENCE [LARGE SCALE GENOMIC DNA]</scope>
</reference>
<comment type="caution">
    <text evidence="2">The sequence shown here is derived from an EMBL/GenBank/DDBJ whole genome shotgun (WGS) entry which is preliminary data.</text>
</comment>
<keyword evidence="3" id="KW-1185">Reference proteome</keyword>
<gene>
    <name evidence="2" type="ORF">D8674_006903</name>
</gene>
<accession>A0A5N5FVM1</accession>
<feature type="region of interest" description="Disordered" evidence="1">
    <location>
        <begin position="55"/>
        <end position="89"/>
    </location>
</feature>
<protein>
    <submittedName>
        <fullName evidence="2">Uncharacterized protein</fullName>
    </submittedName>
</protein>
<dbReference type="OrthoDB" id="1174484at2759"/>
<sequence length="89" mass="10073">MKAELITTTKQMFSQVRLAEELYMEDNSKPFNHHGCWKICKGWVLFENPPQERVAPMPVVGDEHESPTIQETRAENLSSGEGSIPRAMG</sequence>
<evidence type="ECO:0000313" key="3">
    <source>
        <dbReference type="Proteomes" id="UP000327157"/>
    </source>
</evidence>
<organism evidence="2 3">
    <name type="scientific">Pyrus ussuriensis x Pyrus communis</name>
    <dbReference type="NCBI Taxonomy" id="2448454"/>
    <lineage>
        <taxon>Eukaryota</taxon>
        <taxon>Viridiplantae</taxon>
        <taxon>Streptophyta</taxon>
        <taxon>Embryophyta</taxon>
        <taxon>Tracheophyta</taxon>
        <taxon>Spermatophyta</taxon>
        <taxon>Magnoliopsida</taxon>
        <taxon>eudicotyledons</taxon>
        <taxon>Gunneridae</taxon>
        <taxon>Pentapetalae</taxon>
        <taxon>rosids</taxon>
        <taxon>fabids</taxon>
        <taxon>Rosales</taxon>
        <taxon>Rosaceae</taxon>
        <taxon>Amygdaloideae</taxon>
        <taxon>Maleae</taxon>
        <taxon>Pyrus</taxon>
    </lineage>
</organism>